<dbReference type="GO" id="GO:0000287">
    <property type="term" value="F:magnesium ion binding"/>
    <property type="evidence" value="ECO:0007669"/>
    <property type="project" value="InterPro"/>
</dbReference>
<comment type="similarity">
    <text evidence="3 14">Belongs to the phosphohexose mutase family.</text>
</comment>
<feature type="domain" description="Alpha-D-phosphohexomutase C-terminal" evidence="18">
    <location>
        <begin position="493"/>
        <end position="538"/>
    </location>
</feature>
<evidence type="ECO:0000256" key="10">
    <source>
        <dbReference type="ARBA" id="ARBA00023316"/>
    </source>
</evidence>
<dbReference type="GO" id="GO:0005975">
    <property type="term" value="P:carbohydrate metabolic process"/>
    <property type="evidence" value="ECO:0007669"/>
    <property type="project" value="InterPro"/>
</dbReference>
<evidence type="ECO:0000256" key="12">
    <source>
        <dbReference type="ARBA" id="ARBA00032065"/>
    </source>
</evidence>
<dbReference type="InterPro" id="IPR005844">
    <property type="entry name" value="A-D-PHexomutase_a/b/a-I"/>
</dbReference>
<feature type="domain" description="Phosphoacetylglucosamine mutase AMG1" evidence="20">
    <location>
        <begin position="308"/>
        <end position="448"/>
    </location>
</feature>
<protein>
    <recommendedName>
        <fullName evidence="4 14">Phosphoacetylglucosamine mutase</fullName>
        <shortName evidence="14">PAGM</shortName>
        <ecNumber evidence="4 14">5.4.2.3</ecNumber>
    </recommendedName>
    <alternativeName>
        <fullName evidence="12 14">Acetylglucosamine phosphomutase</fullName>
    </alternativeName>
    <alternativeName>
        <fullName evidence="11 14">N-acetylglucosamine-phosphate mutase</fullName>
    </alternativeName>
</protein>
<dbReference type="InterPro" id="IPR005843">
    <property type="entry name" value="A-D-PHexomutase_C"/>
</dbReference>
<comment type="cofactor">
    <cofactor evidence="14 17">
        <name>Mg(2+)</name>
        <dbReference type="ChEBI" id="CHEBI:18420"/>
    </cofactor>
    <text evidence="14 17">Binds 1 Mg(2+) ion per subunit.</text>
</comment>
<reference evidence="22" key="1">
    <citation type="submission" date="2022-01" db="EMBL/GenBank/DDBJ databases">
        <authorList>
            <person name="King R."/>
        </authorList>
    </citation>
    <scope>NUCLEOTIDE SEQUENCE</scope>
</reference>
<dbReference type="PANTHER" id="PTHR45955:SF1">
    <property type="entry name" value="PHOSPHOACETYLGLUCOSAMINE MUTASE"/>
    <property type="match status" value="1"/>
</dbReference>
<dbReference type="FunFam" id="3.30.310.50:FF:000003">
    <property type="entry name" value="Phosphoacetylglucosamine mutase"/>
    <property type="match status" value="1"/>
</dbReference>
<keyword evidence="5" id="KW-0597">Phosphoprotein</keyword>
<dbReference type="Gene3D" id="3.40.120.10">
    <property type="entry name" value="Alpha-D-Glucose-1,6-Bisphosphate, subunit A, domain 3"/>
    <property type="match status" value="3"/>
</dbReference>
<comment type="catalytic activity">
    <reaction evidence="1 14">
        <text>N-acetyl-alpha-D-glucosamine 1-phosphate = N-acetyl-D-glucosamine 6-phosphate</text>
        <dbReference type="Rhea" id="RHEA:23804"/>
        <dbReference type="ChEBI" id="CHEBI:57513"/>
        <dbReference type="ChEBI" id="CHEBI:57776"/>
        <dbReference type="EC" id="5.4.2.3"/>
    </reaction>
</comment>
<evidence type="ECO:0000313" key="23">
    <source>
        <dbReference type="Proteomes" id="UP001152799"/>
    </source>
</evidence>
<evidence type="ECO:0000256" key="5">
    <source>
        <dbReference type="ARBA" id="ARBA00022553"/>
    </source>
</evidence>
<feature type="binding site" evidence="17">
    <location>
        <position position="289"/>
    </location>
    <ligand>
        <name>Mg(2+)</name>
        <dbReference type="ChEBI" id="CHEBI:18420"/>
    </ligand>
</feature>
<evidence type="ECO:0000259" key="20">
    <source>
        <dbReference type="Pfam" id="PF21404"/>
    </source>
</evidence>
<feature type="binding site" evidence="16">
    <location>
        <begin position="509"/>
        <end position="513"/>
    </location>
    <ligand>
        <name>substrate</name>
    </ligand>
</feature>
<dbReference type="PIRSF" id="PIRSF016408">
    <property type="entry name" value="PAGM"/>
    <property type="match status" value="1"/>
</dbReference>
<dbReference type="InterPro" id="IPR049022">
    <property type="entry name" value="AMG1_III"/>
</dbReference>
<evidence type="ECO:0000256" key="4">
    <source>
        <dbReference type="ARBA" id="ARBA00012731"/>
    </source>
</evidence>
<evidence type="ECO:0000256" key="2">
    <source>
        <dbReference type="ARBA" id="ARBA00004865"/>
    </source>
</evidence>
<feature type="binding site" evidence="17">
    <location>
        <position position="291"/>
    </location>
    <ligand>
        <name>Mg(2+)</name>
        <dbReference type="ChEBI" id="CHEBI:18420"/>
    </ligand>
</feature>
<dbReference type="EC" id="5.4.2.3" evidence="4 14"/>
<dbReference type="InterPro" id="IPR036900">
    <property type="entry name" value="A-D-PHexomutase_C_sf"/>
</dbReference>
<dbReference type="FunFam" id="3.40.120.10:FF:000023">
    <property type="entry name" value="Phosphoacetylglucosamine mutase"/>
    <property type="match status" value="1"/>
</dbReference>
<gene>
    <name evidence="22" type="ORF">CEUTPL_LOCUS12687</name>
</gene>
<dbReference type="Pfam" id="PF21405">
    <property type="entry name" value="AMG1_II"/>
    <property type="match status" value="1"/>
</dbReference>
<dbReference type="PROSITE" id="PS00710">
    <property type="entry name" value="PGM_PMM"/>
    <property type="match status" value="1"/>
</dbReference>
<feature type="binding site" description="via phosphate group" evidence="17">
    <location>
        <position position="72"/>
    </location>
    <ligand>
        <name>Mg(2+)</name>
        <dbReference type="ChEBI" id="CHEBI:18420"/>
    </ligand>
</feature>
<evidence type="ECO:0000259" key="21">
    <source>
        <dbReference type="Pfam" id="PF21405"/>
    </source>
</evidence>
<evidence type="ECO:0000256" key="7">
    <source>
        <dbReference type="ARBA" id="ARBA00022842"/>
    </source>
</evidence>
<dbReference type="Gene3D" id="3.30.310.50">
    <property type="entry name" value="Alpha-D-phosphohexomutase, C-terminal domain"/>
    <property type="match status" value="1"/>
</dbReference>
<dbReference type="OrthoDB" id="1928at2759"/>
<organism evidence="22 23">
    <name type="scientific">Ceutorhynchus assimilis</name>
    <name type="common">cabbage seed weevil</name>
    <dbReference type="NCBI Taxonomy" id="467358"/>
    <lineage>
        <taxon>Eukaryota</taxon>
        <taxon>Metazoa</taxon>
        <taxon>Ecdysozoa</taxon>
        <taxon>Arthropoda</taxon>
        <taxon>Hexapoda</taxon>
        <taxon>Insecta</taxon>
        <taxon>Pterygota</taxon>
        <taxon>Neoptera</taxon>
        <taxon>Endopterygota</taxon>
        <taxon>Coleoptera</taxon>
        <taxon>Polyphaga</taxon>
        <taxon>Cucujiformia</taxon>
        <taxon>Curculionidae</taxon>
        <taxon>Ceutorhynchinae</taxon>
        <taxon>Ceutorhynchus</taxon>
    </lineage>
</organism>
<evidence type="ECO:0000259" key="18">
    <source>
        <dbReference type="Pfam" id="PF00408"/>
    </source>
</evidence>
<evidence type="ECO:0000256" key="3">
    <source>
        <dbReference type="ARBA" id="ARBA00010231"/>
    </source>
</evidence>
<keyword evidence="8 14" id="KW-0413">Isomerase</keyword>
<dbReference type="InterPro" id="IPR016066">
    <property type="entry name" value="A-D-PHexomutase_CS"/>
</dbReference>
<feature type="domain" description="Alpha-D-phosphohexomutase alpha/beta/alpha" evidence="19">
    <location>
        <begin position="106"/>
        <end position="176"/>
    </location>
</feature>
<evidence type="ECO:0000256" key="9">
    <source>
        <dbReference type="ARBA" id="ARBA00023277"/>
    </source>
</evidence>
<dbReference type="SUPFAM" id="SSF55957">
    <property type="entry name" value="Phosphoglucomutase, C-terminal domain"/>
    <property type="match status" value="1"/>
</dbReference>
<dbReference type="GO" id="GO:0004610">
    <property type="term" value="F:phosphoacetylglucosamine mutase activity"/>
    <property type="evidence" value="ECO:0007669"/>
    <property type="project" value="UniProtKB-UniRule"/>
</dbReference>
<dbReference type="EMBL" id="OU892284">
    <property type="protein sequence ID" value="CAG9772269.1"/>
    <property type="molecule type" value="Genomic_DNA"/>
</dbReference>
<feature type="binding site" evidence="17">
    <location>
        <position position="287"/>
    </location>
    <ligand>
        <name>Mg(2+)</name>
        <dbReference type="ChEBI" id="CHEBI:18420"/>
    </ligand>
</feature>
<accession>A0A9N9MX47</accession>
<proteinExistence type="inferred from homology"/>
<evidence type="ECO:0000256" key="6">
    <source>
        <dbReference type="ARBA" id="ARBA00022723"/>
    </source>
</evidence>
<dbReference type="InterPro" id="IPR016657">
    <property type="entry name" value="PAGM"/>
</dbReference>
<dbReference type="GO" id="GO:0006048">
    <property type="term" value="P:UDP-N-acetylglucosamine biosynthetic process"/>
    <property type="evidence" value="ECO:0007669"/>
    <property type="project" value="UniProtKB-UniRule"/>
</dbReference>
<comment type="pathway">
    <text evidence="2 14">Nucleotide-sugar biosynthesis; UDP-N-acetyl-alpha-D-glucosamine biosynthesis; N-acetyl-alpha-D-glucosamine 1-phosphate from alpha-D-glucosamine 6-phosphate (route I): step 2/2.</text>
</comment>
<sequence>MANNDNKLRCRTVYAFAREMYPKTVKCDISYGTAGFRTRATDLEYVMYRMGLLAVLRARFKKAVIGVMITASHNPEPDNGVKLVDPMGEMLEQSWEKWATKLANVTDDKLENVINDIIKLHDIQNMNDRPEIVVGKDTRPSSPSLSKAVIDGILAMGGKPIDYGIVTTPQLHYFVACKNTHRAYGEPTEEGYYRKLTDAFKKVRGDNFNNGNYTNRILYDGANGVGAKKIKFFKEGLAGSLIIDMYNDEIIGSGKLNYLCGADFVKSQQKFPTGLPQIPNTRCCSVDGDADRLIYYYLDENQKFHLLDGDRIATLIAGFFKEVLEKTGIRLNLGLVQTAYANGASTTYITKELKIPVACVPTGVKWLHHKALEYDVGVYFEANGHGTVVFKNEAKEKLRNAFQTNNLTREQKDATSRLIHIIDIINETVGDAIADLLLVETILHAKGWDVRQWEETYTDLPNRLLKVSVQDRTVITTTDAERKCVTPKGLQEEIDNIVAKYPKGRSFVRPSGTEDVIRIYAEAVTRRECDKLAAEVAGKVHELAGGTGNPPEIPN</sequence>
<dbReference type="InterPro" id="IPR016055">
    <property type="entry name" value="A-D-PHexomutase_a/b/a-I/II/III"/>
</dbReference>
<evidence type="ECO:0000313" key="22">
    <source>
        <dbReference type="EMBL" id="CAG9772269.1"/>
    </source>
</evidence>
<evidence type="ECO:0000256" key="1">
    <source>
        <dbReference type="ARBA" id="ARBA00000558"/>
    </source>
</evidence>
<evidence type="ECO:0000256" key="8">
    <source>
        <dbReference type="ARBA" id="ARBA00023235"/>
    </source>
</evidence>
<feature type="active site" description="Phosphoserine intermediate" evidence="15">
    <location>
        <position position="72"/>
    </location>
</feature>
<feature type="domain" description="Phosphoacetylglucosamine mutase AMG1" evidence="21">
    <location>
        <begin position="188"/>
        <end position="293"/>
    </location>
</feature>
<dbReference type="Proteomes" id="UP001152799">
    <property type="component" value="Chromosome 8"/>
</dbReference>
<name>A0A9N9MX47_9CUCU</name>
<dbReference type="Pfam" id="PF02878">
    <property type="entry name" value="PGM_PMM_I"/>
    <property type="match status" value="2"/>
</dbReference>
<feature type="binding site" evidence="16">
    <location>
        <begin position="381"/>
        <end position="383"/>
    </location>
    <ligand>
        <name>substrate</name>
    </ligand>
</feature>
<feature type="binding site" evidence="16">
    <location>
        <position position="518"/>
    </location>
    <ligand>
        <name>substrate</name>
    </ligand>
</feature>
<evidence type="ECO:0000256" key="16">
    <source>
        <dbReference type="PIRSR" id="PIRSR016408-2"/>
    </source>
</evidence>
<keyword evidence="10" id="KW-0961">Cell wall biogenesis/degradation</keyword>
<keyword evidence="7 14" id="KW-0460">Magnesium</keyword>
<evidence type="ECO:0000259" key="19">
    <source>
        <dbReference type="Pfam" id="PF02878"/>
    </source>
</evidence>
<feature type="domain" description="Alpha-D-phosphohexomutase alpha/beta/alpha" evidence="19">
    <location>
        <begin position="61"/>
        <end position="99"/>
    </location>
</feature>
<dbReference type="SUPFAM" id="SSF53738">
    <property type="entry name" value="Phosphoglucomutase, first 3 domains"/>
    <property type="match status" value="4"/>
</dbReference>
<evidence type="ECO:0000256" key="17">
    <source>
        <dbReference type="PIRSR" id="PIRSR016408-3"/>
    </source>
</evidence>
<evidence type="ECO:0000256" key="11">
    <source>
        <dbReference type="ARBA" id="ARBA00031926"/>
    </source>
</evidence>
<evidence type="ECO:0000256" key="13">
    <source>
        <dbReference type="ARBA" id="ARBA00059527"/>
    </source>
</evidence>
<keyword evidence="23" id="KW-1185">Reference proteome</keyword>
<dbReference type="AlphaFoldDB" id="A0A9N9MX47"/>
<evidence type="ECO:0000256" key="15">
    <source>
        <dbReference type="PIRSR" id="PIRSR016408-1"/>
    </source>
</evidence>
<dbReference type="PANTHER" id="PTHR45955">
    <property type="entry name" value="PHOSPHOACETYLGLUCOSAMINE MUTASE"/>
    <property type="match status" value="1"/>
</dbReference>
<comment type="function">
    <text evidence="13">Catalyzes the conversion of GlcNAc-6-P into GlcNAc-1-P during the synthesis of uridine diphosphate/UDP-GlcNAc, which is a biosynthetic precursor of chitin and also supplies the amino sugars for N-linked oligosaccharides of glycoproteins.</text>
</comment>
<dbReference type="Pfam" id="PF21404">
    <property type="entry name" value="AMG1_III"/>
    <property type="match status" value="1"/>
</dbReference>
<dbReference type="Pfam" id="PF00408">
    <property type="entry name" value="PGM_PMM_IV"/>
    <property type="match status" value="1"/>
</dbReference>
<evidence type="ECO:0000256" key="14">
    <source>
        <dbReference type="PIRNR" id="PIRNR016408"/>
    </source>
</evidence>
<dbReference type="CDD" id="cd03086">
    <property type="entry name" value="PGM3"/>
    <property type="match status" value="1"/>
</dbReference>
<dbReference type="InterPro" id="IPR049023">
    <property type="entry name" value="AMG1_II"/>
</dbReference>
<keyword evidence="6 14" id="KW-0479">Metal-binding</keyword>
<comment type="function">
    <text evidence="14">Catalyzes the conversion of GlcNAc-6-P into GlcNAc-1-P during the synthesis of uridine diphosphate/UDP-GlcNAc, a sugar nucleotide critical to multiple glycosylation pathways including protein N- and O-glycosylation.</text>
</comment>
<dbReference type="FunFam" id="3.40.120.10:FF:000013">
    <property type="entry name" value="Phosphoacetylglucosamine mutase"/>
    <property type="match status" value="1"/>
</dbReference>
<dbReference type="GO" id="GO:0071555">
    <property type="term" value="P:cell wall organization"/>
    <property type="evidence" value="ECO:0007669"/>
    <property type="project" value="UniProtKB-KW"/>
</dbReference>
<keyword evidence="9" id="KW-0119">Carbohydrate metabolism</keyword>